<comment type="caution">
    <text evidence="24">The sequence shown here is derived from an EMBL/GenBank/DDBJ whole genome shotgun (WGS) entry which is preliminary data.</text>
</comment>
<dbReference type="Pfam" id="PF00173">
    <property type="entry name" value="Cyt-b5"/>
    <property type="match status" value="1"/>
</dbReference>
<keyword evidence="11" id="KW-0560">Oxidoreductase</keyword>
<evidence type="ECO:0000256" key="6">
    <source>
        <dbReference type="ARBA" id="ARBA00022617"/>
    </source>
</evidence>
<evidence type="ECO:0000256" key="15">
    <source>
        <dbReference type="ARBA" id="ARBA00061137"/>
    </source>
</evidence>
<dbReference type="SUPFAM" id="SSF55856">
    <property type="entry name" value="Cytochrome b5-like heme/steroid binding domain"/>
    <property type="match status" value="1"/>
</dbReference>
<comment type="cofactor">
    <cofactor evidence="2">
        <name>heme b</name>
        <dbReference type="ChEBI" id="CHEBI:60344"/>
    </cofactor>
</comment>
<evidence type="ECO:0000256" key="5">
    <source>
        <dbReference type="ARBA" id="ARBA00022448"/>
    </source>
</evidence>
<comment type="subcellular location">
    <subcellularLocation>
        <location evidence="3">Mitochondrion intermembrane space</location>
    </subcellularLocation>
</comment>
<dbReference type="InterPro" id="IPR036400">
    <property type="entry name" value="Cyt_B5-like_heme/steroid_sf"/>
</dbReference>
<dbReference type="InterPro" id="IPR000262">
    <property type="entry name" value="FMN-dep_DH"/>
</dbReference>
<evidence type="ECO:0000256" key="2">
    <source>
        <dbReference type="ARBA" id="ARBA00001970"/>
    </source>
</evidence>
<dbReference type="GO" id="GO:0046872">
    <property type="term" value="F:metal ion binding"/>
    <property type="evidence" value="ECO:0007669"/>
    <property type="project" value="UniProtKB-KW"/>
</dbReference>
<evidence type="ECO:0000256" key="9">
    <source>
        <dbReference type="ARBA" id="ARBA00022723"/>
    </source>
</evidence>
<keyword evidence="10" id="KW-0809">Transit peptide</keyword>
<keyword evidence="6" id="KW-0349">Heme</keyword>
<evidence type="ECO:0000259" key="22">
    <source>
        <dbReference type="PROSITE" id="PS50255"/>
    </source>
</evidence>
<dbReference type="Gene3D" id="3.10.120.10">
    <property type="entry name" value="Cytochrome b5-like heme/steroid binding domain"/>
    <property type="match status" value="1"/>
</dbReference>
<comment type="similarity">
    <text evidence="15">In the C-terminal section; belongs to the FMN-dependent alpha-hydroxy acid dehydrogenase family.</text>
</comment>
<dbReference type="CDD" id="cd02922">
    <property type="entry name" value="FCB2_FMN"/>
    <property type="match status" value="1"/>
</dbReference>
<proteinExistence type="inferred from homology"/>
<comment type="catalytic activity">
    <reaction evidence="14">
        <text>(S)-lactate + 2 Fe(III)-[cytochrome c] = 2 Fe(II)-[cytochrome c] + pyruvate + 2 H(+)</text>
        <dbReference type="Rhea" id="RHEA:19909"/>
        <dbReference type="Rhea" id="RHEA-COMP:10350"/>
        <dbReference type="Rhea" id="RHEA-COMP:14399"/>
        <dbReference type="ChEBI" id="CHEBI:15361"/>
        <dbReference type="ChEBI" id="CHEBI:15378"/>
        <dbReference type="ChEBI" id="CHEBI:16651"/>
        <dbReference type="ChEBI" id="CHEBI:29033"/>
        <dbReference type="ChEBI" id="CHEBI:29034"/>
        <dbReference type="EC" id="1.1.2.3"/>
    </reaction>
    <physiologicalReaction direction="left-to-right" evidence="14">
        <dbReference type="Rhea" id="RHEA:19910"/>
    </physiologicalReaction>
</comment>
<dbReference type="InterPro" id="IPR037458">
    <property type="entry name" value="L-MDH/L-LDH_FMN-bd"/>
</dbReference>
<accession>A0A8H7P8H1</accession>
<evidence type="ECO:0000256" key="1">
    <source>
        <dbReference type="ARBA" id="ARBA00001917"/>
    </source>
</evidence>
<feature type="domain" description="Cytochrome b5 heme-binding" evidence="22">
    <location>
        <begin position="2"/>
        <end position="80"/>
    </location>
</feature>
<comment type="subunit">
    <text evidence="4">Homotetramer.</text>
</comment>
<protein>
    <recommendedName>
        <fullName evidence="18">L-lactate dehydrogenase (cytochrome)</fullName>
        <ecNumber evidence="17">1.1.2.3</ecNumber>
    </recommendedName>
    <alternativeName>
        <fullName evidence="20">Cytochrome b2</fullName>
    </alternativeName>
    <alternativeName>
        <fullName evidence="19">Flavocytochrome b2</fullName>
    </alternativeName>
    <alternativeName>
        <fullName evidence="21">L-lactate ferricytochrome c oxidoreductase</fullName>
    </alternativeName>
</protein>
<dbReference type="FunFam" id="3.10.120.10:FF:000009">
    <property type="entry name" value="Cytochrome b2, mitochondrial, putative"/>
    <property type="match status" value="1"/>
</dbReference>
<organism evidence="24 25">
    <name type="scientific">Rhodonia placenta</name>
    <dbReference type="NCBI Taxonomy" id="104341"/>
    <lineage>
        <taxon>Eukaryota</taxon>
        <taxon>Fungi</taxon>
        <taxon>Dikarya</taxon>
        <taxon>Basidiomycota</taxon>
        <taxon>Agaricomycotina</taxon>
        <taxon>Agaricomycetes</taxon>
        <taxon>Polyporales</taxon>
        <taxon>Adustoporiaceae</taxon>
        <taxon>Rhodonia</taxon>
    </lineage>
</organism>
<dbReference type="GO" id="GO:0005758">
    <property type="term" value="C:mitochondrial intermembrane space"/>
    <property type="evidence" value="ECO:0007669"/>
    <property type="project" value="UniProtKB-SubCell"/>
</dbReference>
<dbReference type="GO" id="GO:0004460">
    <property type="term" value="F:L-lactate dehydrogenase (cytochrome) activity"/>
    <property type="evidence" value="ECO:0007669"/>
    <property type="project" value="UniProtKB-EC"/>
</dbReference>
<evidence type="ECO:0000256" key="14">
    <source>
        <dbReference type="ARBA" id="ARBA00052399"/>
    </source>
</evidence>
<dbReference type="EC" id="1.1.2.3" evidence="17"/>
<dbReference type="InterPro" id="IPR013785">
    <property type="entry name" value="Aldolase_TIM"/>
</dbReference>
<dbReference type="SMART" id="SM01117">
    <property type="entry name" value="Cyt-b5"/>
    <property type="match status" value="1"/>
</dbReference>
<evidence type="ECO:0000256" key="4">
    <source>
        <dbReference type="ARBA" id="ARBA00011881"/>
    </source>
</evidence>
<keyword evidence="5" id="KW-0813">Transport</keyword>
<dbReference type="SUPFAM" id="SSF51395">
    <property type="entry name" value="FMN-linked oxidoreductases"/>
    <property type="match status" value="1"/>
</dbReference>
<dbReference type="EMBL" id="JADOXO010000017">
    <property type="protein sequence ID" value="KAF9819583.1"/>
    <property type="molecule type" value="Genomic_DNA"/>
</dbReference>
<evidence type="ECO:0000313" key="24">
    <source>
        <dbReference type="EMBL" id="KAF9819583.1"/>
    </source>
</evidence>
<comment type="cofactor">
    <cofactor evidence="1">
        <name>FMN</name>
        <dbReference type="ChEBI" id="CHEBI:58210"/>
    </cofactor>
</comment>
<gene>
    <name evidence="24" type="ORF">IEO21_02047</name>
</gene>
<keyword evidence="7" id="KW-0285">Flavoprotein</keyword>
<comment type="similarity">
    <text evidence="16">In the N-terminal section; belongs to the cytochrome b5 family.</text>
</comment>
<dbReference type="PROSITE" id="PS50255">
    <property type="entry name" value="CYTOCHROME_B5_2"/>
    <property type="match status" value="1"/>
</dbReference>
<evidence type="ECO:0000256" key="11">
    <source>
        <dbReference type="ARBA" id="ARBA00023002"/>
    </source>
</evidence>
<dbReference type="Gene3D" id="3.20.20.70">
    <property type="entry name" value="Aldolase class I"/>
    <property type="match status" value="1"/>
</dbReference>
<dbReference type="InterPro" id="IPR037396">
    <property type="entry name" value="FMN_HAD"/>
</dbReference>
<dbReference type="AlphaFoldDB" id="A0A8H7P8H1"/>
<evidence type="ECO:0000256" key="19">
    <source>
        <dbReference type="ARBA" id="ARBA00075949"/>
    </source>
</evidence>
<dbReference type="Proteomes" id="UP000639403">
    <property type="component" value="Unassembled WGS sequence"/>
</dbReference>
<evidence type="ECO:0000256" key="3">
    <source>
        <dbReference type="ARBA" id="ARBA00004569"/>
    </source>
</evidence>
<evidence type="ECO:0000256" key="21">
    <source>
        <dbReference type="ARBA" id="ARBA00078938"/>
    </source>
</evidence>
<evidence type="ECO:0000256" key="12">
    <source>
        <dbReference type="ARBA" id="ARBA00023004"/>
    </source>
</evidence>
<evidence type="ECO:0000256" key="7">
    <source>
        <dbReference type="ARBA" id="ARBA00022630"/>
    </source>
</evidence>
<dbReference type="InterPro" id="IPR001199">
    <property type="entry name" value="Cyt_B5-like_heme/steroid-bd"/>
</dbReference>
<keyword evidence="13" id="KW-0496">Mitochondrion</keyword>
<evidence type="ECO:0000256" key="20">
    <source>
        <dbReference type="ARBA" id="ARBA00078774"/>
    </source>
</evidence>
<reference evidence="24" key="1">
    <citation type="submission" date="2020-11" db="EMBL/GenBank/DDBJ databases">
        <authorList>
            <person name="Koelle M."/>
            <person name="Horta M.A.C."/>
            <person name="Nowrousian M."/>
            <person name="Ohm R.A."/>
            <person name="Benz P."/>
            <person name="Pilgard A."/>
        </authorList>
    </citation>
    <scope>NUCLEOTIDE SEQUENCE</scope>
    <source>
        <strain evidence="24">FPRL280</strain>
    </source>
</reference>
<evidence type="ECO:0000259" key="23">
    <source>
        <dbReference type="PROSITE" id="PS51349"/>
    </source>
</evidence>
<dbReference type="PROSITE" id="PS00557">
    <property type="entry name" value="FMN_HYDROXY_ACID_DH_1"/>
    <property type="match status" value="1"/>
</dbReference>
<keyword evidence="8" id="KW-0288">FMN</keyword>
<dbReference type="InterPro" id="IPR008259">
    <property type="entry name" value="FMN_hydac_DH_AS"/>
</dbReference>
<sequence>MSRTYTGKEIAEHSSRESCWIIVHGKVYDVTEFLPETRAGGSKIILKYAGKDATAEYDPIHPPNAITDNLPPEKHLGSVDLTTVEKVEVVITDEEKARQQRIAQRPPLTEVLNLHDFEAIARQVMPEKAWAYYSSAADDEITIRENHAAYHRVWFRPRILRNVTHVDWSTKILGLPSKMPVYITATALGKLGHPDGELNLTRAAAKHGVIQMIPTLASCSFDELVDAAVPGQAQFLQLYVNSDREITKKFVQHAEKRGIKGLFITVDAPQLGRREKDMRMKFEAEDPAEVTDNKQQDRVDRSQGAARAISSFIDTGLDWKDIPWFQSITKMPIILKGVQCWEDALLAYDAGLAGVVLSNHGGRQLEFSRSGIETLVEVVTKLKEKRGLAFPNEKFQLFVDGGVRRASDVLKAIALGATAVGVGRPFLYAFSSYGQDGVEHALQILHDEFEMNMRLLGARTISEIVPEMVDASSIHQHIVSVPTDNLYFSNYESMQSARLREIKPKM</sequence>
<dbReference type="GO" id="GO:0006089">
    <property type="term" value="P:lactate metabolic process"/>
    <property type="evidence" value="ECO:0007669"/>
    <property type="project" value="TreeGrafter"/>
</dbReference>
<evidence type="ECO:0000256" key="17">
    <source>
        <dbReference type="ARBA" id="ARBA00066458"/>
    </source>
</evidence>
<reference evidence="24" key="2">
    <citation type="journal article" name="Front. Microbiol.">
        <title>Degradative Capacity of Two Strains of Rhodonia placenta: From Phenotype to Genotype.</title>
        <authorList>
            <person name="Kolle M."/>
            <person name="Horta M.A.C."/>
            <person name="Nowrousian M."/>
            <person name="Ohm R.A."/>
            <person name="Benz J.P."/>
            <person name="Pilgard A."/>
        </authorList>
    </citation>
    <scope>NUCLEOTIDE SEQUENCE</scope>
    <source>
        <strain evidence="24">FPRL280</strain>
    </source>
</reference>
<keyword evidence="9" id="KW-0479">Metal-binding</keyword>
<feature type="domain" description="FMN hydroxy acid dehydrogenase" evidence="23">
    <location>
        <begin position="106"/>
        <end position="474"/>
    </location>
</feature>
<evidence type="ECO:0000256" key="8">
    <source>
        <dbReference type="ARBA" id="ARBA00022643"/>
    </source>
</evidence>
<name>A0A8H7P8H1_9APHY</name>
<keyword evidence="12" id="KW-0408">Iron</keyword>
<evidence type="ECO:0000256" key="16">
    <source>
        <dbReference type="ARBA" id="ARBA00061589"/>
    </source>
</evidence>
<dbReference type="PANTHER" id="PTHR10578">
    <property type="entry name" value="S -2-HYDROXY-ACID OXIDASE-RELATED"/>
    <property type="match status" value="1"/>
</dbReference>
<evidence type="ECO:0000313" key="25">
    <source>
        <dbReference type="Proteomes" id="UP000639403"/>
    </source>
</evidence>
<dbReference type="Pfam" id="PF01070">
    <property type="entry name" value="FMN_dh"/>
    <property type="match status" value="1"/>
</dbReference>
<dbReference type="PROSITE" id="PS51349">
    <property type="entry name" value="FMN_HYDROXY_ACID_DH_2"/>
    <property type="match status" value="1"/>
</dbReference>
<evidence type="ECO:0000256" key="10">
    <source>
        <dbReference type="ARBA" id="ARBA00022946"/>
    </source>
</evidence>
<dbReference type="PANTHER" id="PTHR10578:SF148">
    <property type="entry name" value="L-LACTATE DEHYDROGENASE (CYTOCHROME)"/>
    <property type="match status" value="1"/>
</dbReference>
<evidence type="ECO:0000256" key="18">
    <source>
        <dbReference type="ARBA" id="ARBA00068515"/>
    </source>
</evidence>
<evidence type="ECO:0000256" key="13">
    <source>
        <dbReference type="ARBA" id="ARBA00023128"/>
    </source>
</evidence>
<dbReference type="FunFam" id="3.20.20.70:FF:000062">
    <property type="entry name" value="Cytochrome b2, mitochondrial, putative"/>
    <property type="match status" value="1"/>
</dbReference>